<dbReference type="InterPro" id="IPR029787">
    <property type="entry name" value="Nucleotide_cyclase"/>
</dbReference>
<dbReference type="SUPFAM" id="SSF55073">
    <property type="entry name" value="Nucleotide cyclase"/>
    <property type="match status" value="1"/>
</dbReference>
<evidence type="ECO:0000256" key="2">
    <source>
        <dbReference type="ARBA" id="ARBA00034247"/>
    </source>
</evidence>
<dbReference type="AlphaFoldDB" id="A0A934J0D2"/>
<name>A0A934J0D2_9HYPH</name>
<dbReference type="FunFam" id="3.30.70.270:FF:000001">
    <property type="entry name" value="Diguanylate cyclase domain protein"/>
    <property type="match status" value="1"/>
</dbReference>
<proteinExistence type="predicted"/>
<dbReference type="EC" id="2.7.7.65" evidence="1"/>
<keyword evidence="3" id="KW-1133">Transmembrane helix</keyword>
<dbReference type="CDD" id="cd01949">
    <property type="entry name" value="GGDEF"/>
    <property type="match status" value="1"/>
</dbReference>
<dbReference type="InterPro" id="IPR000160">
    <property type="entry name" value="GGDEF_dom"/>
</dbReference>
<dbReference type="InterPro" id="IPR050469">
    <property type="entry name" value="Diguanylate_Cyclase"/>
</dbReference>
<evidence type="ECO:0000256" key="1">
    <source>
        <dbReference type="ARBA" id="ARBA00012528"/>
    </source>
</evidence>
<dbReference type="Gene3D" id="3.30.70.270">
    <property type="match status" value="1"/>
</dbReference>
<evidence type="ECO:0000313" key="5">
    <source>
        <dbReference type="EMBL" id="MBJ3786460.1"/>
    </source>
</evidence>
<dbReference type="NCBIfam" id="TIGR00254">
    <property type="entry name" value="GGDEF"/>
    <property type="match status" value="1"/>
</dbReference>
<reference evidence="5" key="1">
    <citation type="submission" date="2020-12" db="EMBL/GenBank/DDBJ databases">
        <title>Devosia sp. MSA67 isolated from Mo River.</title>
        <authorList>
            <person name="Ma F."/>
            <person name="Zi Z."/>
        </authorList>
    </citation>
    <scope>NUCLEOTIDE SEQUENCE</scope>
    <source>
        <strain evidence="5">MSA67</strain>
    </source>
</reference>
<dbReference type="RefSeq" id="WP_198877647.1">
    <property type="nucleotide sequence ID" value="NZ_JAEKMH010000004.1"/>
</dbReference>
<dbReference type="InterPro" id="IPR043128">
    <property type="entry name" value="Rev_trsase/Diguanyl_cyclase"/>
</dbReference>
<gene>
    <name evidence="5" type="ORF">JEQ47_17170</name>
</gene>
<feature type="transmembrane region" description="Helical" evidence="3">
    <location>
        <begin position="64"/>
        <end position="84"/>
    </location>
</feature>
<feature type="transmembrane region" description="Helical" evidence="3">
    <location>
        <begin position="6"/>
        <end position="28"/>
    </location>
</feature>
<comment type="caution">
    <text evidence="5">The sequence shown here is derived from an EMBL/GenBank/DDBJ whole genome shotgun (WGS) entry which is preliminary data.</text>
</comment>
<evidence type="ECO:0000313" key="6">
    <source>
        <dbReference type="Proteomes" id="UP000602124"/>
    </source>
</evidence>
<feature type="transmembrane region" description="Helical" evidence="3">
    <location>
        <begin position="189"/>
        <end position="211"/>
    </location>
</feature>
<organism evidence="5 6">
    <name type="scientific">Devosia sediminis</name>
    <dbReference type="NCBI Taxonomy" id="2798801"/>
    <lineage>
        <taxon>Bacteria</taxon>
        <taxon>Pseudomonadati</taxon>
        <taxon>Pseudomonadota</taxon>
        <taxon>Alphaproteobacteria</taxon>
        <taxon>Hyphomicrobiales</taxon>
        <taxon>Devosiaceae</taxon>
        <taxon>Devosia</taxon>
    </lineage>
</organism>
<sequence length="400" mass="42944">MSAAAFVLAINLFVAGIFATAFGVVAAYQRSSVGARWLACAYGFGALYMVLEFILPYQQDHRPVSFGIFAVFLLSLAGGVVGLAHHYRLRPPYRVLIGLIALSLLLNLAILDWPRASFERNLLYQLPYALVQGVGIAIVLSHRQRRALDIALLALFVVSALHFLIKPVMALTIGSGAAPQLYLGSNYAAYSQTLSALLLITNGLLLLLVIVRDVLAEMTARSETDTLSKLLNRRGFEDRGDRALTQAARAGVPTVVVVADLDHFKAINDTYGHAAGDGVIAAFAGVLRDCAPPQSVLARPGGEEFAVLLPGANLATGKLFAETVRNAFRNLPSDLTGLETPPTASFGVAQLMPFDHLPDLLRRADTALYQAKTDGRDCVRLASAEPAPVVGAGRRRRSVR</sequence>
<evidence type="ECO:0000256" key="3">
    <source>
        <dbReference type="SAM" id="Phobius"/>
    </source>
</evidence>
<feature type="transmembrane region" description="Helical" evidence="3">
    <location>
        <begin position="91"/>
        <end position="110"/>
    </location>
</feature>
<dbReference type="PANTHER" id="PTHR45138:SF9">
    <property type="entry name" value="DIGUANYLATE CYCLASE DGCM-RELATED"/>
    <property type="match status" value="1"/>
</dbReference>
<dbReference type="Pfam" id="PF00990">
    <property type="entry name" value="GGDEF"/>
    <property type="match status" value="1"/>
</dbReference>
<dbReference type="PANTHER" id="PTHR45138">
    <property type="entry name" value="REGULATORY COMPONENTS OF SENSORY TRANSDUCTION SYSTEM"/>
    <property type="match status" value="1"/>
</dbReference>
<accession>A0A934J0D2</accession>
<feature type="transmembrane region" description="Helical" evidence="3">
    <location>
        <begin position="147"/>
        <end position="165"/>
    </location>
</feature>
<protein>
    <recommendedName>
        <fullName evidence="1">diguanylate cyclase</fullName>
        <ecNumber evidence="1">2.7.7.65</ecNumber>
    </recommendedName>
</protein>
<feature type="transmembrane region" description="Helical" evidence="3">
    <location>
        <begin position="122"/>
        <end position="140"/>
    </location>
</feature>
<feature type="transmembrane region" description="Helical" evidence="3">
    <location>
        <begin position="35"/>
        <end position="58"/>
    </location>
</feature>
<feature type="domain" description="GGDEF" evidence="4">
    <location>
        <begin position="252"/>
        <end position="384"/>
    </location>
</feature>
<dbReference type="GO" id="GO:0052621">
    <property type="term" value="F:diguanylate cyclase activity"/>
    <property type="evidence" value="ECO:0007669"/>
    <property type="project" value="UniProtKB-EC"/>
</dbReference>
<keyword evidence="3" id="KW-0812">Transmembrane</keyword>
<evidence type="ECO:0000259" key="4">
    <source>
        <dbReference type="PROSITE" id="PS50887"/>
    </source>
</evidence>
<dbReference type="EMBL" id="JAEKMH010000004">
    <property type="protein sequence ID" value="MBJ3786460.1"/>
    <property type="molecule type" value="Genomic_DNA"/>
</dbReference>
<dbReference type="SMART" id="SM00267">
    <property type="entry name" value="GGDEF"/>
    <property type="match status" value="1"/>
</dbReference>
<dbReference type="Proteomes" id="UP000602124">
    <property type="component" value="Unassembled WGS sequence"/>
</dbReference>
<keyword evidence="6" id="KW-1185">Reference proteome</keyword>
<dbReference type="PROSITE" id="PS50887">
    <property type="entry name" value="GGDEF"/>
    <property type="match status" value="1"/>
</dbReference>
<keyword evidence="3" id="KW-0472">Membrane</keyword>
<comment type="catalytic activity">
    <reaction evidence="2">
        <text>2 GTP = 3',3'-c-di-GMP + 2 diphosphate</text>
        <dbReference type="Rhea" id="RHEA:24898"/>
        <dbReference type="ChEBI" id="CHEBI:33019"/>
        <dbReference type="ChEBI" id="CHEBI:37565"/>
        <dbReference type="ChEBI" id="CHEBI:58805"/>
        <dbReference type="EC" id="2.7.7.65"/>
    </reaction>
</comment>